<feature type="transmembrane region" description="Helical" evidence="1">
    <location>
        <begin position="325"/>
        <end position="346"/>
    </location>
</feature>
<dbReference type="InterPro" id="IPR004158">
    <property type="entry name" value="DUF247_pln"/>
</dbReference>
<keyword evidence="1" id="KW-0472">Membrane</keyword>
<keyword evidence="1" id="KW-1133">Transmembrane helix</keyword>
<keyword evidence="2" id="KW-0732">Signal</keyword>
<organism evidence="3">
    <name type="scientific">Noccaea caerulescens</name>
    <name type="common">Alpine penny-cress</name>
    <name type="synonym">Thlaspi caerulescens</name>
    <dbReference type="NCBI Taxonomy" id="107243"/>
    <lineage>
        <taxon>Eukaryota</taxon>
        <taxon>Viridiplantae</taxon>
        <taxon>Streptophyta</taxon>
        <taxon>Embryophyta</taxon>
        <taxon>Tracheophyta</taxon>
        <taxon>Spermatophyta</taxon>
        <taxon>Magnoliopsida</taxon>
        <taxon>eudicotyledons</taxon>
        <taxon>Gunneridae</taxon>
        <taxon>Pentapetalae</taxon>
        <taxon>rosids</taxon>
        <taxon>malvids</taxon>
        <taxon>Brassicales</taxon>
        <taxon>Brassicaceae</taxon>
        <taxon>Coluteocarpeae</taxon>
        <taxon>Noccaea</taxon>
    </lineage>
</organism>
<evidence type="ECO:0000313" key="3">
    <source>
        <dbReference type="EMBL" id="JAU86513.1"/>
    </source>
</evidence>
<dbReference type="PANTHER" id="PTHR31170">
    <property type="entry name" value="BNAC04G53230D PROTEIN"/>
    <property type="match status" value="1"/>
</dbReference>
<feature type="chain" id="PRO_5009623656" evidence="2">
    <location>
        <begin position="20"/>
        <end position="348"/>
    </location>
</feature>
<accession>A0A1J3J1R3</accession>
<dbReference type="PANTHER" id="PTHR31170:SF21">
    <property type="match status" value="1"/>
</dbReference>
<feature type="signal peptide" evidence="2">
    <location>
        <begin position="1"/>
        <end position="19"/>
    </location>
</feature>
<reference evidence="3" key="1">
    <citation type="submission" date="2016-07" db="EMBL/GenBank/DDBJ databases">
        <title>De novo transcriptome assembly of four accessions of the metal hyperaccumulator plant Noccaea caerulescens.</title>
        <authorList>
            <person name="Blande D."/>
            <person name="Halimaa P."/>
            <person name="Tervahauta A.I."/>
            <person name="Aarts M.G."/>
            <person name="Karenlampi S.O."/>
        </authorList>
    </citation>
    <scope>NUCLEOTIDE SEQUENCE</scope>
</reference>
<proteinExistence type="predicted"/>
<evidence type="ECO:0000256" key="1">
    <source>
        <dbReference type="SAM" id="Phobius"/>
    </source>
</evidence>
<evidence type="ECO:0000256" key="2">
    <source>
        <dbReference type="SAM" id="SignalP"/>
    </source>
</evidence>
<dbReference type="EMBL" id="GEVM01019425">
    <property type="protein sequence ID" value="JAU86513.1"/>
    <property type="molecule type" value="Transcribed_RNA"/>
</dbReference>
<keyword evidence="1" id="KW-0812">Transmembrane</keyword>
<gene>
    <name evidence="3" type="ORF">MP_TR22314_c7_g1_i1_g.64693</name>
</gene>
<name>A0A1J3J1R3_NOCCA</name>
<dbReference type="AlphaFoldDB" id="A0A1J3J1R3"/>
<sequence>MMVLDGCFLLALFLKVVRGHKDPIFSMPWVLPTIRRDLLLLENQLPLPVLLILLETAKSPWTEGLNISEYLNDIALNFFSYSFKEAKAYRAKNHIVGAKHLLDLIREAFIPISSPTWYSIPPPPQTIYPHPPPQTSYSIPPPPQASFTISPPPFTSESGTNHFPGTSPFLKLTLSAKKLRNRGIYFEVKKGITNTFLDISIKNGVLQIPELILDDFISLVLLNCIAFEQLCADSTNHITSYTMFMGCLINSETDASYLVEKGIIQNYYGTDNEVARFFRRITKDYVFDIENSYLGNVFIGVNEYAANGYHVLWAGFKYNYLDSPWIFLSTCAALALLVLTLLQVIYTA</sequence>
<protein>
    <submittedName>
        <fullName evidence="3">UPF0481 protein</fullName>
    </submittedName>
</protein>
<dbReference type="Pfam" id="PF03140">
    <property type="entry name" value="DUF247"/>
    <property type="match status" value="1"/>
</dbReference>